<keyword evidence="3" id="KW-1185">Reference proteome</keyword>
<keyword evidence="1" id="KW-0472">Membrane</keyword>
<dbReference type="Proteomes" id="UP000297535">
    <property type="component" value="Unassembled WGS sequence"/>
</dbReference>
<proteinExistence type="predicted"/>
<dbReference type="Pfam" id="PF11391">
    <property type="entry name" value="DUF2798"/>
    <property type="match status" value="1"/>
</dbReference>
<dbReference type="RefSeq" id="WP_135414237.1">
    <property type="nucleotide sequence ID" value="NZ_SRLB01000005.1"/>
</dbReference>
<dbReference type="AlphaFoldDB" id="A0A4Z0NWD8"/>
<protein>
    <submittedName>
        <fullName evidence="2">DUF2798 domain-containing protein</fullName>
    </submittedName>
</protein>
<evidence type="ECO:0000256" key="1">
    <source>
        <dbReference type="SAM" id="Phobius"/>
    </source>
</evidence>
<organism evidence="2 3">
    <name type="scientific">Methylobacterium nonmethylotrophicum</name>
    <dbReference type="NCBI Taxonomy" id="1141884"/>
    <lineage>
        <taxon>Bacteria</taxon>
        <taxon>Pseudomonadati</taxon>
        <taxon>Pseudomonadota</taxon>
        <taxon>Alphaproteobacteria</taxon>
        <taxon>Hyphomicrobiales</taxon>
        <taxon>Methylobacteriaceae</taxon>
        <taxon>Methylobacterium</taxon>
    </lineage>
</organism>
<evidence type="ECO:0000313" key="2">
    <source>
        <dbReference type="EMBL" id="TGE00773.1"/>
    </source>
</evidence>
<dbReference type="OrthoDB" id="7159403at2"/>
<dbReference type="EMBL" id="SRLB01000005">
    <property type="protein sequence ID" value="TGE00773.1"/>
    <property type="molecule type" value="Genomic_DNA"/>
</dbReference>
<comment type="caution">
    <text evidence="2">The sequence shown here is derived from an EMBL/GenBank/DDBJ whole genome shotgun (WGS) entry which is preliminary data.</text>
</comment>
<name>A0A4Z0NWD8_9HYPH</name>
<reference evidence="2 3" key="1">
    <citation type="submission" date="2019-04" db="EMBL/GenBank/DDBJ databases">
        <authorList>
            <person name="Feng G."/>
            <person name="Zhu H."/>
        </authorList>
    </citation>
    <scope>NUCLEOTIDE SEQUENCE [LARGE SCALE GENOMIC DNA]</scope>
    <source>
        <strain evidence="2 3">6HR-1</strain>
    </source>
</reference>
<gene>
    <name evidence="2" type="ORF">EU555_08515</name>
</gene>
<feature type="transmembrane region" description="Helical" evidence="1">
    <location>
        <begin position="20"/>
        <end position="41"/>
    </location>
</feature>
<feature type="transmembrane region" description="Helical" evidence="1">
    <location>
        <begin position="53"/>
        <end position="72"/>
    </location>
</feature>
<accession>A0A4Z0NWD8</accession>
<dbReference type="InterPro" id="IPR021529">
    <property type="entry name" value="DUF2798"/>
</dbReference>
<evidence type="ECO:0000313" key="3">
    <source>
        <dbReference type="Proteomes" id="UP000297535"/>
    </source>
</evidence>
<keyword evidence="1" id="KW-1133">Transmembrane helix</keyword>
<sequence length="83" mass="9083">MHSLPSPKRLPARYAPLVTAFLLSVMMTGIVSAIATLLSLGVTPDALLHWPRAWGFSWLVAFPTLLLVLPLVRRVAARIVAPR</sequence>
<keyword evidence="1" id="KW-0812">Transmembrane</keyword>